<feature type="transmembrane region" description="Helical" evidence="1">
    <location>
        <begin position="28"/>
        <end position="45"/>
    </location>
</feature>
<evidence type="ECO:0000256" key="1">
    <source>
        <dbReference type="SAM" id="Phobius"/>
    </source>
</evidence>
<sequence length="504" mass="56460">MEKQVKASSSPPDPSYNRTRRCRWYKRIGILLVISAIAVTAIFVANSGSKDDDDDDDDINPLKKSLLVLEDNCGVALVNVTGGLSMAVEEFKDMQEILVDYTDLSDVDSHHQRGLLPQSNNKDDRRLLFGMLVRGVTTLASFGAKKFPFAKRVAGQAAQQGPLSSLADVCTIGSTMASLFGGGSGSDPGSDLEAFKEEFKELFDEVFDRFDSIDSQLRNIQDLIQEGFNELSIVINEGFAKQELDNWINFHLKDLMDDYRNYMNLDHTPETRIVYEEAFRKSCQDTHAPSTIFRFLYSNTCSSCDNDIGDRSNQYILDTFIDRAIANFPTYDERVLWFRGSYSTLMIGAMVETYYLHSMCLYQSANVCQNQDPVWLERLDLMASAMIEAAETLSSSEEQLNPLEAFVGTYKTNTDYGYNFSPLTVHGDAKISIKGGFLEFETTKVEGGYDVVIPSQEGWIPSGSSEPTTFWGAKIKFRFANTMRFNGSIRPRAPDGFVGYSGTR</sequence>
<reference evidence="2 3" key="1">
    <citation type="journal article" date="2021" name="Sci. Rep.">
        <title>The genome of the diatom Chaetoceros tenuissimus carries an ancient integrated fragment of an extant virus.</title>
        <authorList>
            <person name="Hongo Y."/>
            <person name="Kimura K."/>
            <person name="Takaki Y."/>
            <person name="Yoshida Y."/>
            <person name="Baba S."/>
            <person name="Kobayashi G."/>
            <person name="Nagasaki K."/>
            <person name="Hano T."/>
            <person name="Tomaru Y."/>
        </authorList>
    </citation>
    <scope>NUCLEOTIDE SEQUENCE [LARGE SCALE GENOMIC DNA]</scope>
    <source>
        <strain evidence="2 3">NIES-3715</strain>
    </source>
</reference>
<evidence type="ECO:0000313" key="3">
    <source>
        <dbReference type="Proteomes" id="UP001054902"/>
    </source>
</evidence>
<keyword evidence="3" id="KW-1185">Reference proteome</keyword>
<dbReference type="AlphaFoldDB" id="A0AAD3DCG2"/>
<accession>A0AAD3DCG2</accession>
<keyword evidence="1" id="KW-0472">Membrane</keyword>
<organism evidence="2 3">
    <name type="scientific">Chaetoceros tenuissimus</name>
    <dbReference type="NCBI Taxonomy" id="426638"/>
    <lineage>
        <taxon>Eukaryota</taxon>
        <taxon>Sar</taxon>
        <taxon>Stramenopiles</taxon>
        <taxon>Ochrophyta</taxon>
        <taxon>Bacillariophyta</taxon>
        <taxon>Coscinodiscophyceae</taxon>
        <taxon>Chaetocerotophycidae</taxon>
        <taxon>Chaetocerotales</taxon>
        <taxon>Chaetocerotaceae</taxon>
        <taxon>Chaetoceros</taxon>
    </lineage>
</organism>
<gene>
    <name evidence="2" type="ORF">CTEN210_18390</name>
</gene>
<keyword evidence="1" id="KW-0812">Transmembrane</keyword>
<evidence type="ECO:0000313" key="2">
    <source>
        <dbReference type="EMBL" id="GFH61914.1"/>
    </source>
</evidence>
<dbReference type="Proteomes" id="UP001054902">
    <property type="component" value="Unassembled WGS sequence"/>
</dbReference>
<proteinExistence type="predicted"/>
<comment type="caution">
    <text evidence="2">The sequence shown here is derived from an EMBL/GenBank/DDBJ whole genome shotgun (WGS) entry which is preliminary data.</text>
</comment>
<name>A0AAD3DCG2_9STRA</name>
<dbReference type="EMBL" id="BLLK01000075">
    <property type="protein sequence ID" value="GFH61914.1"/>
    <property type="molecule type" value="Genomic_DNA"/>
</dbReference>
<keyword evidence="1" id="KW-1133">Transmembrane helix</keyword>
<protein>
    <submittedName>
        <fullName evidence="2">Uncharacterized protein</fullName>
    </submittedName>
</protein>